<dbReference type="Proteomes" id="UP000238176">
    <property type="component" value="Unassembled WGS sequence"/>
</dbReference>
<keyword evidence="8" id="KW-1185">Reference proteome</keyword>
<evidence type="ECO:0000256" key="5">
    <source>
        <dbReference type="PIRSR" id="PIRSR606710-2"/>
    </source>
</evidence>
<evidence type="ECO:0000313" key="7">
    <source>
        <dbReference type="EMBL" id="PRY59797.1"/>
    </source>
</evidence>
<name>A0A2T0UPP1_9ACTN</name>
<dbReference type="InterPro" id="IPR023296">
    <property type="entry name" value="Glyco_hydro_beta-prop_sf"/>
</dbReference>
<evidence type="ECO:0000256" key="1">
    <source>
        <dbReference type="ARBA" id="ARBA00004834"/>
    </source>
</evidence>
<keyword evidence="3 7" id="KW-0378">Hydrolase</keyword>
<protein>
    <submittedName>
        <fullName evidence="7">Glycosyl hydrolase family 43</fullName>
    </submittedName>
</protein>
<dbReference type="InterPro" id="IPR006710">
    <property type="entry name" value="Glyco_hydro_43"/>
</dbReference>
<dbReference type="EMBL" id="PVTJ01000003">
    <property type="protein sequence ID" value="PRY59797.1"/>
    <property type="molecule type" value="Genomic_DNA"/>
</dbReference>
<feature type="site" description="Important for catalytic activity, responsible for pKa modulation of the active site Glu and correct orientation of both the proton donor and substrate" evidence="5">
    <location>
        <position position="175"/>
    </location>
</feature>
<dbReference type="Gene3D" id="2.115.10.20">
    <property type="entry name" value="Glycosyl hydrolase domain, family 43"/>
    <property type="match status" value="1"/>
</dbReference>
<evidence type="ECO:0000256" key="3">
    <source>
        <dbReference type="ARBA" id="ARBA00022801"/>
    </source>
</evidence>
<keyword evidence="6" id="KW-0732">Signal</keyword>
<gene>
    <name evidence="7" type="ORF">B0I28_103271</name>
</gene>
<evidence type="ECO:0000256" key="6">
    <source>
        <dbReference type="SAM" id="SignalP"/>
    </source>
</evidence>
<proteinExistence type="inferred from homology"/>
<dbReference type="CDD" id="cd18616">
    <property type="entry name" value="GH43_ABN-like"/>
    <property type="match status" value="1"/>
</dbReference>
<sequence length="748" mass="80455">MRRSTMAVATAAVLSLLAAGPPVAADPGDAPGTYENHVMDDLADAFSDPSIIQGKDGYWYAYATQTSLRKDNRGGPWDDQYFMPIMRSQNLVDWEYVGEVFGRDNHPEWRDFEKTYYWAPDVRYIDGLYYLYYAAAGGGGPRNQIGLATAPTPAGPWTDIGRPVIEEDDGANQIDPALFVDDDGTKYLYYGSFKDAGVRAVELNADGTAPAGDSVQVVGSRQGEAPYVVKRDGFYYLFYSGLGCCEREKGGYPVFVGRSDSPLGPFTDRDGDSLTGLYPGGTIVNSPNGNRWVASGHSANVVDHSGQEWILVNGFDRFEEDLTWGGRPTLMDRLDWIDGWPTVNAGAWSSDGPQTAPVGTWDAGSRFEDGLGGFTAEGPGRWTTGEDDLSGGFAAGGANSPTPSFLLPDDGPSGDVRLEADVRVTDDRGRAGLVLGYQDSRNNAVAWIDGSGLLAVEVKRHGRIVERVASQAYEGLDLSAWHSLTAVIDGGAAHVELSASLLGMPLAELDVEVPDWTPGGAASTRGAAQVDNLGATALYEPVTERIADPEVGDLLFGEEFDDADLAGWEWFGAPDGRVQDGSYVWPTQDADLSGKGAMASALLHDAPEGTYTVEAKLHLPISEDPATDESQRPQAGLVAFQTPSSSIHLAPVRNGPSGQVLLWIGRDRNPWPEMQVGTAADDLWLRLRHTVDPDTGEHLFQAATSRDGADYTWGGVWHLPEGADPQIGLVSMAGEGLTATFDYVRFYE</sequence>
<dbReference type="Pfam" id="PF04616">
    <property type="entry name" value="Glyco_hydro_43"/>
    <property type="match status" value="1"/>
</dbReference>
<dbReference type="Gene3D" id="2.60.120.200">
    <property type="match status" value="1"/>
</dbReference>
<comment type="caution">
    <text evidence="7">The sequence shown here is derived from an EMBL/GenBank/DDBJ whole genome shotgun (WGS) entry which is preliminary data.</text>
</comment>
<evidence type="ECO:0000313" key="8">
    <source>
        <dbReference type="Proteomes" id="UP000238176"/>
    </source>
</evidence>
<dbReference type="RefSeq" id="WP_106363703.1">
    <property type="nucleotide sequence ID" value="NZ_PVTJ01000003.1"/>
</dbReference>
<organism evidence="7 8">
    <name type="scientific">Glycomyces artemisiae</name>
    <dbReference type="NCBI Taxonomy" id="1076443"/>
    <lineage>
        <taxon>Bacteria</taxon>
        <taxon>Bacillati</taxon>
        <taxon>Actinomycetota</taxon>
        <taxon>Actinomycetes</taxon>
        <taxon>Glycomycetales</taxon>
        <taxon>Glycomycetaceae</taxon>
        <taxon>Glycomyces</taxon>
    </lineage>
</organism>
<dbReference type="SUPFAM" id="SSF75005">
    <property type="entry name" value="Arabinanase/levansucrase/invertase"/>
    <property type="match status" value="1"/>
</dbReference>
<dbReference type="PANTHER" id="PTHR43301">
    <property type="entry name" value="ARABINAN ENDO-1,5-ALPHA-L-ARABINOSIDASE"/>
    <property type="match status" value="1"/>
</dbReference>
<comment type="pathway">
    <text evidence="1">Glycan metabolism; L-arabinan degradation.</text>
</comment>
<evidence type="ECO:0000256" key="4">
    <source>
        <dbReference type="ARBA" id="ARBA00023295"/>
    </source>
</evidence>
<keyword evidence="4" id="KW-0326">Glycosidase</keyword>
<evidence type="ECO:0000256" key="2">
    <source>
        <dbReference type="ARBA" id="ARBA00009865"/>
    </source>
</evidence>
<comment type="similarity">
    <text evidence="2">Belongs to the glycosyl hydrolase 43 family.</text>
</comment>
<dbReference type="GO" id="GO:0004553">
    <property type="term" value="F:hydrolase activity, hydrolyzing O-glycosyl compounds"/>
    <property type="evidence" value="ECO:0007669"/>
    <property type="project" value="InterPro"/>
</dbReference>
<accession>A0A2T0UPP1</accession>
<dbReference type="InterPro" id="IPR050727">
    <property type="entry name" value="GH43_arabinanases"/>
</dbReference>
<dbReference type="PANTHER" id="PTHR43301:SF3">
    <property type="entry name" value="ARABINAN ENDO-1,5-ALPHA-L-ARABINOSIDASE A-RELATED"/>
    <property type="match status" value="1"/>
</dbReference>
<reference evidence="7 8" key="1">
    <citation type="submission" date="2018-03" db="EMBL/GenBank/DDBJ databases">
        <title>Genomic Encyclopedia of Type Strains, Phase III (KMG-III): the genomes of soil and plant-associated and newly described type strains.</title>
        <authorList>
            <person name="Whitman W."/>
        </authorList>
    </citation>
    <scope>NUCLEOTIDE SEQUENCE [LARGE SCALE GENOMIC DNA]</scope>
    <source>
        <strain evidence="7 8">CGMCC 4.7067</strain>
    </source>
</reference>
<dbReference type="OrthoDB" id="9801455at2"/>
<dbReference type="AlphaFoldDB" id="A0A2T0UPP1"/>
<dbReference type="Gene3D" id="2.60.120.560">
    <property type="entry name" value="Exo-inulinase, domain 1"/>
    <property type="match status" value="1"/>
</dbReference>
<feature type="signal peptide" evidence="6">
    <location>
        <begin position="1"/>
        <end position="24"/>
    </location>
</feature>
<feature type="chain" id="PRO_5038634228" evidence="6">
    <location>
        <begin position="25"/>
        <end position="748"/>
    </location>
</feature>
<dbReference type="GO" id="GO:0005975">
    <property type="term" value="P:carbohydrate metabolic process"/>
    <property type="evidence" value="ECO:0007669"/>
    <property type="project" value="InterPro"/>
</dbReference>